<dbReference type="AlphaFoldDB" id="A0A238YM21"/>
<proteinExistence type="predicted"/>
<sequence>MLKLASIRMRFHKIYCIFFILASFGMFSQETIEENEKQLVPISIFTLINKSTEINSTFSINNKLNLNSYRFVFLDEKKIKEGYFTIPIERMDRTPSKFIYETYANVYHQLNMEKSFFKVSDLYRLYIPHK</sequence>
<accession>A0A238YM21</accession>
<protein>
    <submittedName>
        <fullName evidence="1">Uncharacterized protein</fullName>
    </submittedName>
</protein>
<organism evidence="1 2">
    <name type="scientific">Lutibacter flavus</name>
    <dbReference type="NCBI Taxonomy" id="691689"/>
    <lineage>
        <taxon>Bacteria</taxon>
        <taxon>Pseudomonadati</taxon>
        <taxon>Bacteroidota</taxon>
        <taxon>Flavobacteriia</taxon>
        <taxon>Flavobacteriales</taxon>
        <taxon>Flavobacteriaceae</taxon>
        <taxon>Lutibacter</taxon>
    </lineage>
</organism>
<evidence type="ECO:0000313" key="1">
    <source>
        <dbReference type="EMBL" id="SNR71684.1"/>
    </source>
</evidence>
<dbReference type="EMBL" id="FZNX01000004">
    <property type="protein sequence ID" value="SNR71684.1"/>
    <property type="molecule type" value="Genomic_DNA"/>
</dbReference>
<evidence type="ECO:0000313" key="2">
    <source>
        <dbReference type="Proteomes" id="UP000198412"/>
    </source>
</evidence>
<keyword evidence="2" id="KW-1185">Reference proteome</keyword>
<name>A0A238YM21_9FLAO</name>
<reference evidence="2" key="1">
    <citation type="submission" date="2017-06" db="EMBL/GenBank/DDBJ databases">
        <authorList>
            <person name="Varghese N."/>
            <person name="Submissions S."/>
        </authorList>
    </citation>
    <scope>NUCLEOTIDE SEQUENCE [LARGE SCALE GENOMIC DNA]</scope>
    <source>
        <strain evidence="2">DSM 27993</strain>
    </source>
</reference>
<dbReference type="Proteomes" id="UP000198412">
    <property type="component" value="Unassembled WGS sequence"/>
</dbReference>
<gene>
    <name evidence="1" type="ORF">SAMN04488111_2672</name>
</gene>